<evidence type="ECO:0000313" key="3">
    <source>
        <dbReference type="Proteomes" id="UP001217089"/>
    </source>
</evidence>
<comment type="caution">
    <text evidence="2">The sequence shown here is derived from an EMBL/GenBank/DDBJ whole genome shotgun (WGS) entry which is preliminary data.</text>
</comment>
<evidence type="ECO:0000313" key="2">
    <source>
        <dbReference type="EMBL" id="KAJ8302293.1"/>
    </source>
</evidence>
<keyword evidence="3" id="KW-1185">Reference proteome</keyword>
<evidence type="ECO:0000256" key="1">
    <source>
        <dbReference type="SAM" id="SignalP"/>
    </source>
</evidence>
<name>A0ABQ9EGB1_TEGGR</name>
<feature type="chain" id="PRO_5045869925" evidence="1">
    <location>
        <begin position="26"/>
        <end position="209"/>
    </location>
</feature>
<accession>A0ABQ9EGB1</accession>
<sequence>MYVAQATLDLVSAIVLWVYLSECYSSTSIKGPDSVILYCGSTCQNAIVPQALKVPILYCGFTCQNAIVPQALKEKISKKEKKETQLKLKERVDISYNQENLGFILLKSIYSHKRSEAKETDFFSTNEKRQENCYSQSLELCHIQENQDIILLGSNDSFKRSGAKKKKLSTKKKRQLKSHMLFWWNCHVTGGYEAGSIHLVSEFSLRGAP</sequence>
<organism evidence="2 3">
    <name type="scientific">Tegillarca granosa</name>
    <name type="common">Malaysian cockle</name>
    <name type="synonym">Anadara granosa</name>
    <dbReference type="NCBI Taxonomy" id="220873"/>
    <lineage>
        <taxon>Eukaryota</taxon>
        <taxon>Metazoa</taxon>
        <taxon>Spiralia</taxon>
        <taxon>Lophotrochozoa</taxon>
        <taxon>Mollusca</taxon>
        <taxon>Bivalvia</taxon>
        <taxon>Autobranchia</taxon>
        <taxon>Pteriomorphia</taxon>
        <taxon>Arcoida</taxon>
        <taxon>Arcoidea</taxon>
        <taxon>Arcidae</taxon>
        <taxon>Tegillarca</taxon>
    </lineage>
</organism>
<dbReference type="Proteomes" id="UP001217089">
    <property type="component" value="Unassembled WGS sequence"/>
</dbReference>
<gene>
    <name evidence="2" type="ORF">KUTeg_021280</name>
</gene>
<feature type="signal peptide" evidence="1">
    <location>
        <begin position="1"/>
        <end position="25"/>
    </location>
</feature>
<reference evidence="2 3" key="1">
    <citation type="submission" date="2022-12" db="EMBL/GenBank/DDBJ databases">
        <title>Chromosome-level genome of Tegillarca granosa.</title>
        <authorList>
            <person name="Kim J."/>
        </authorList>
    </citation>
    <scope>NUCLEOTIDE SEQUENCE [LARGE SCALE GENOMIC DNA]</scope>
    <source>
        <strain evidence="2">Teg-2019</strain>
        <tissue evidence="2">Adductor muscle</tissue>
    </source>
</reference>
<proteinExistence type="predicted"/>
<protein>
    <submittedName>
        <fullName evidence="2">Uncharacterized protein</fullName>
    </submittedName>
</protein>
<dbReference type="EMBL" id="JARBDR010000918">
    <property type="protein sequence ID" value="KAJ8302293.1"/>
    <property type="molecule type" value="Genomic_DNA"/>
</dbReference>
<keyword evidence="1" id="KW-0732">Signal</keyword>